<feature type="compositionally biased region" description="Basic residues" evidence="2">
    <location>
        <begin position="397"/>
        <end position="408"/>
    </location>
</feature>
<dbReference type="PANTHER" id="PTHR24120">
    <property type="entry name" value="GH07239P"/>
    <property type="match status" value="1"/>
</dbReference>
<feature type="region of interest" description="Disordered" evidence="2">
    <location>
        <begin position="369"/>
        <end position="408"/>
    </location>
</feature>
<accession>A0A132NXI4</accession>
<dbReference type="Proteomes" id="UP000070089">
    <property type="component" value="Unassembled WGS sequence"/>
</dbReference>
<gene>
    <name evidence="3" type="ORF">QR46_1216</name>
</gene>
<dbReference type="VEuPathDB" id="GiardiaDB:QR46_1216"/>
<dbReference type="Pfam" id="PF12796">
    <property type="entry name" value="Ank_2"/>
    <property type="match status" value="1"/>
</dbReference>
<dbReference type="AlphaFoldDB" id="A0A132NXI4"/>
<evidence type="ECO:0000256" key="1">
    <source>
        <dbReference type="PROSITE-ProRule" id="PRU00023"/>
    </source>
</evidence>
<organism evidence="3 4">
    <name type="scientific">Giardia duodenalis assemblage B</name>
    <dbReference type="NCBI Taxonomy" id="1394984"/>
    <lineage>
        <taxon>Eukaryota</taxon>
        <taxon>Metamonada</taxon>
        <taxon>Diplomonadida</taxon>
        <taxon>Hexamitidae</taxon>
        <taxon>Giardiinae</taxon>
        <taxon>Giardia</taxon>
    </lineage>
</organism>
<name>A0A132NXI4_GIAIN</name>
<dbReference type="InterPro" id="IPR036770">
    <property type="entry name" value="Ankyrin_rpt-contain_sf"/>
</dbReference>
<dbReference type="EMBL" id="JXTI01000023">
    <property type="protein sequence ID" value="KWX14789.1"/>
    <property type="molecule type" value="Genomic_DNA"/>
</dbReference>
<proteinExistence type="predicted"/>
<dbReference type="Gene3D" id="1.25.40.20">
    <property type="entry name" value="Ankyrin repeat-containing domain"/>
    <property type="match status" value="1"/>
</dbReference>
<sequence length="408" mass="45009">MEIQTVEDWLAAVEAGDQPLVAGYSPRFKKSVNSDGMTALMVAAETGNIELATILLKDEQRIKDRQGRTALIYAIKSGQSQLCRLLATCELDTSSLKNQSPFSMAIQSNAHECLEAMLQAVGPVKVVDNPLLTATSVGCLRCLRTLLEYGQCFDKKEFDEALARAEELGLAELCAELVSWEHEVADIIGRANKTLQAPQEPAYDSMDTPTRSLTESHFINISEIKHDLNERIAHLLEENKELRTMLKSAEDDNEVLRTELADLRTQQEDQIDSDSNNGDDLNTGGTRPRPGDDKAVSTKDDLSEASLQFPVDLLDEVLPFDVTETLSPSMIQAARNLTLKSSSYLLSRRLFGEQSACDQAYSASLLTGQQGVPENGDKKGMVPGQAPHRGATYHRNTGYKRKKTHHTK</sequence>
<comment type="caution">
    <text evidence="3">The sequence shown here is derived from an EMBL/GenBank/DDBJ whole genome shotgun (WGS) entry which is preliminary data.</text>
</comment>
<dbReference type="PANTHER" id="PTHR24120:SF4">
    <property type="entry name" value="GH07239P"/>
    <property type="match status" value="1"/>
</dbReference>
<dbReference type="InterPro" id="IPR002110">
    <property type="entry name" value="Ankyrin_rpt"/>
</dbReference>
<protein>
    <submittedName>
        <fullName evidence="3">Ankyrin repeat protein</fullName>
    </submittedName>
</protein>
<feature type="compositionally biased region" description="Polar residues" evidence="2">
    <location>
        <begin position="273"/>
        <end position="285"/>
    </location>
</feature>
<reference evidence="3 4" key="1">
    <citation type="journal article" date="2015" name="Mol. Biochem. Parasitol.">
        <title>Identification of polymorphic genes for use in assemblage B genotyping assays through comparative genomics of multiple assemblage B Giardia duodenalis isolates.</title>
        <authorList>
            <person name="Wielinga C."/>
            <person name="Thompson R.C."/>
            <person name="Monis P."/>
            <person name="Ryan U."/>
        </authorList>
    </citation>
    <scope>NUCLEOTIDE SEQUENCE [LARGE SCALE GENOMIC DNA]</scope>
    <source>
        <strain evidence="3 4">BAH15c1</strain>
    </source>
</reference>
<keyword evidence="1" id="KW-0040">ANK repeat</keyword>
<feature type="region of interest" description="Disordered" evidence="2">
    <location>
        <begin position="264"/>
        <end position="301"/>
    </location>
</feature>
<feature type="repeat" description="ANK" evidence="1">
    <location>
        <begin position="35"/>
        <end position="67"/>
    </location>
</feature>
<dbReference type="PROSITE" id="PS50088">
    <property type="entry name" value="ANK_REPEAT"/>
    <property type="match status" value="1"/>
</dbReference>
<dbReference type="PROSITE" id="PS50297">
    <property type="entry name" value="ANK_REP_REGION"/>
    <property type="match status" value="1"/>
</dbReference>
<feature type="compositionally biased region" description="Basic and acidic residues" evidence="2">
    <location>
        <begin position="289"/>
        <end position="301"/>
    </location>
</feature>
<evidence type="ECO:0000313" key="4">
    <source>
        <dbReference type="Proteomes" id="UP000070089"/>
    </source>
</evidence>
<dbReference type="SUPFAM" id="SSF48403">
    <property type="entry name" value="Ankyrin repeat"/>
    <property type="match status" value="1"/>
</dbReference>
<evidence type="ECO:0000313" key="3">
    <source>
        <dbReference type="EMBL" id="KWX14789.1"/>
    </source>
</evidence>
<dbReference type="OrthoDB" id="427518at2759"/>
<evidence type="ECO:0000256" key="2">
    <source>
        <dbReference type="SAM" id="MobiDB-lite"/>
    </source>
</evidence>
<dbReference type="SMART" id="SM00248">
    <property type="entry name" value="ANK"/>
    <property type="match status" value="3"/>
</dbReference>